<dbReference type="PANTHER" id="PTHR34475:SF1">
    <property type="entry name" value="CYTOSKELETON PROTEIN RODZ"/>
    <property type="match status" value="1"/>
</dbReference>
<organism evidence="2 3">
    <name type="scientific">Treponema socranskii subsp. socranskii VPI DR56BR1116 = ATCC 35536</name>
    <dbReference type="NCBI Taxonomy" id="1125725"/>
    <lineage>
        <taxon>Bacteria</taxon>
        <taxon>Pseudomonadati</taxon>
        <taxon>Spirochaetota</taxon>
        <taxon>Spirochaetia</taxon>
        <taxon>Spirochaetales</taxon>
        <taxon>Treponemataceae</taxon>
        <taxon>Treponema</taxon>
    </lineage>
</organism>
<keyword evidence="2" id="KW-0238">DNA-binding</keyword>
<keyword evidence="3" id="KW-1185">Reference proteome</keyword>
<dbReference type="RefSeq" id="WP_021495498.1">
    <property type="nucleotide sequence ID" value="NZ_AVQI01000022.1"/>
</dbReference>
<sequence>MESYGTILKRSREEKNIDRDTAARETSITVECIRGLEEEDTSAFPGEPYMVGFLRNYAEYLGVNPDTVMSLYRSKAIQESPVPDGLFVKHKSSFFIPIIVGAGIFVVAGAAAILIISKFSRSNKNGSVVVAQDMGAKTYELTDKPLEKRLFRGDKIVYPSEKGKIILTVSDTLTSFGLDTPVGTLRTDLAEEAELDVDGDAKSDIIVYVSDISSTEASRGAEVRMLVRRQDSDMLPIDEIAIEDASQNPLDPQRHPQTVILEDNRAYPFTVNASFRGPCEFRYRVDRKRSSENYFTNGEVVMVTANNGVRVWMSNGNTVKFTVVADTKNYDLEIGKAGQVLVEDIKWVRDSEGKYRLVVVELD</sequence>
<evidence type="ECO:0000256" key="1">
    <source>
        <dbReference type="SAM" id="Phobius"/>
    </source>
</evidence>
<gene>
    <name evidence="2" type="ORF">HMPREF0860_1696</name>
</gene>
<dbReference type="EMBL" id="AVQI01000022">
    <property type="protein sequence ID" value="ERK04391.1"/>
    <property type="molecule type" value="Genomic_DNA"/>
</dbReference>
<keyword evidence="1" id="KW-0812">Transmembrane</keyword>
<evidence type="ECO:0000313" key="3">
    <source>
        <dbReference type="Proteomes" id="UP000016646"/>
    </source>
</evidence>
<protein>
    <submittedName>
        <fullName evidence="2">DNA-binding helix-turn-helix protein</fullName>
    </submittedName>
</protein>
<dbReference type="Pfam" id="PF13413">
    <property type="entry name" value="HTH_25"/>
    <property type="match status" value="1"/>
</dbReference>
<dbReference type="Gene3D" id="1.10.260.40">
    <property type="entry name" value="lambda repressor-like DNA-binding domains"/>
    <property type="match status" value="1"/>
</dbReference>
<evidence type="ECO:0000313" key="2">
    <source>
        <dbReference type="EMBL" id="ERK04391.1"/>
    </source>
</evidence>
<keyword evidence="1" id="KW-1133">Transmembrane helix</keyword>
<dbReference type="InterPro" id="IPR010982">
    <property type="entry name" value="Lambda_DNA-bd_dom_sf"/>
</dbReference>
<accession>A0ABN0P753</accession>
<name>A0ABN0P753_TRESO</name>
<keyword evidence="1" id="KW-0472">Membrane</keyword>
<dbReference type="InterPro" id="IPR050400">
    <property type="entry name" value="Bact_Cytoskel_RodZ"/>
</dbReference>
<dbReference type="Proteomes" id="UP000016646">
    <property type="component" value="Unassembled WGS sequence"/>
</dbReference>
<reference evidence="2 3" key="1">
    <citation type="submission" date="2013-08" db="EMBL/GenBank/DDBJ databases">
        <authorList>
            <person name="Durkin A.S."/>
            <person name="Haft D.R."/>
            <person name="McCorrison J."/>
            <person name="Torralba M."/>
            <person name="Gillis M."/>
            <person name="Haft D.H."/>
            <person name="Methe B."/>
            <person name="Sutton G."/>
            <person name="Nelson K.E."/>
        </authorList>
    </citation>
    <scope>NUCLEOTIDE SEQUENCE [LARGE SCALE GENOMIC DNA]</scope>
    <source>
        <strain evidence="2 3">ATCC 35536</strain>
    </source>
</reference>
<dbReference type="GO" id="GO:0003677">
    <property type="term" value="F:DNA binding"/>
    <property type="evidence" value="ECO:0007669"/>
    <property type="project" value="UniProtKB-KW"/>
</dbReference>
<dbReference type="PANTHER" id="PTHR34475">
    <property type="match status" value="1"/>
</dbReference>
<feature type="transmembrane region" description="Helical" evidence="1">
    <location>
        <begin position="94"/>
        <end position="116"/>
    </location>
</feature>
<proteinExistence type="predicted"/>
<comment type="caution">
    <text evidence="2">The sequence shown here is derived from an EMBL/GenBank/DDBJ whole genome shotgun (WGS) entry which is preliminary data.</text>
</comment>